<evidence type="ECO:0000256" key="2">
    <source>
        <dbReference type="PROSITE-ProRule" id="PRU00703"/>
    </source>
</evidence>
<dbReference type="SUPFAM" id="SSF54631">
    <property type="entry name" value="CBS-domain pair"/>
    <property type="match status" value="1"/>
</dbReference>
<dbReference type="Proteomes" id="UP001596443">
    <property type="component" value="Unassembled WGS sequence"/>
</dbReference>
<evidence type="ECO:0000256" key="1">
    <source>
        <dbReference type="ARBA" id="ARBA00023122"/>
    </source>
</evidence>
<evidence type="ECO:0000313" key="5">
    <source>
        <dbReference type="Proteomes" id="UP001596443"/>
    </source>
</evidence>
<name>A0ABD5T5L7_9EURY</name>
<dbReference type="PROSITE" id="PS51371">
    <property type="entry name" value="CBS"/>
    <property type="match status" value="2"/>
</dbReference>
<feature type="domain" description="CBS" evidence="3">
    <location>
        <begin position="72"/>
        <end position="131"/>
    </location>
</feature>
<comment type="caution">
    <text evidence="4">The sequence shown here is derived from an EMBL/GenBank/DDBJ whole genome shotgun (WGS) entry which is preliminary data.</text>
</comment>
<accession>A0ABD5T5L7</accession>
<dbReference type="InterPro" id="IPR051257">
    <property type="entry name" value="Diverse_CBS-Domain"/>
</dbReference>
<dbReference type="InterPro" id="IPR046342">
    <property type="entry name" value="CBS_dom_sf"/>
</dbReference>
<sequence>MLVRDLMTREVVTCDAGVTVRDAAKRMLDTGIGSVLITKDGTPLAILTETDIVRAGVVTGRALDDVPVDKAASHPLQTIAPDVTIRSAVKRMNDGGIKKLPVVTDTELVGIVTHGDIVAHYSDFVREAHQLDASASQWESDRS</sequence>
<evidence type="ECO:0000313" key="4">
    <source>
        <dbReference type="EMBL" id="MFC6784697.1"/>
    </source>
</evidence>
<dbReference type="PANTHER" id="PTHR43080">
    <property type="entry name" value="CBS DOMAIN-CONTAINING PROTEIN CBSX3, MITOCHONDRIAL"/>
    <property type="match status" value="1"/>
</dbReference>
<protein>
    <submittedName>
        <fullName evidence="4">CBS domain-containing protein</fullName>
    </submittedName>
</protein>
<organism evidence="4 5">
    <name type="scientific">Halobaculum halobium</name>
    <dbReference type="NCBI Taxonomy" id="3032281"/>
    <lineage>
        <taxon>Archaea</taxon>
        <taxon>Methanobacteriati</taxon>
        <taxon>Methanobacteriota</taxon>
        <taxon>Stenosarchaea group</taxon>
        <taxon>Halobacteria</taxon>
        <taxon>Halobacteriales</taxon>
        <taxon>Haloferacaceae</taxon>
        <taxon>Halobaculum</taxon>
    </lineage>
</organism>
<dbReference type="GeneID" id="81211414"/>
<dbReference type="PANTHER" id="PTHR43080:SF2">
    <property type="entry name" value="CBS DOMAIN-CONTAINING PROTEIN"/>
    <property type="match status" value="1"/>
</dbReference>
<dbReference type="RefSeq" id="WP_284063518.1">
    <property type="nucleotide sequence ID" value="NZ_CP126159.1"/>
</dbReference>
<dbReference type="EMBL" id="JBHSWX010000001">
    <property type="protein sequence ID" value="MFC6784697.1"/>
    <property type="molecule type" value="Genomic_DNA"/>
</dbReference>
<dbReference type="Gene3D" id="3.10.580.10">
    <property type="entry name" value="CBS-domain"/>
    <property type="match status" value="1"/>
</dbReference>
<feature type="domain" description="CBS" evidence="3">
    <location>
        <begin position="7"/>
        <end position="63"/>
    </location>
</feature>
<dbReference type="InterPro" id="IPR000644">
    <property type="entry name" value="CBS_dom"/>
</dbReference>
<proteinExistence type="predicted"/>
<keyword evidence="5" id="KW-1185">Reference proteome</keyword>
<dbReference type="Pfam" id="PF00571">
    <property type="entry name" value="CBS"/>
    <property type="match status" value="2"/>
</dbReference>
<dbReference type="CDD" id="cd17776">
    <property type="entry name" value="CBS_pair_arch"/>
    <property type="match status" value="1"/>
</dbReference>
<reference evidence="4 5" key="1">
    <citation type="journal article" date="2019" name="Int. J. Syst. Evol. Microbiol.">
        <title>The Global Catalogue of Microorganisms (GCM) 10K type strain sequencing project: providing services to taxonomists for standard genome sequencing and annotation.</title>
        <authorList>
            <consortium name="The Broad Institute Genomics Platform"/>
            <consortium name="The Broad Institute Genome Sequencing Center for Infectious Disease"/>
            <person name="Wu L."/>
            <person name="Ma J."/>
        </authorList>
    </citation>
    <scope>NUCLEOTIDE SEQUENCE [LARGE SCALE GENOMIC DNA]</scope>
    <source>
        <strain evidence="4 5">SYNS20</strain>
    </source>
</reference>
<evidence type="ECO:0000259" key="3">
    <source>
        <dbReference type="PROSITE" id="PS51371"/>
    </source>
</evidence>
<keyword evidence="1 2" id="KW-0129">CBS domain</keyword>
<dbReference type="AlphaFoldDB" id="A0ABD5T5L7"/>
<gene>
    <name evidence="4" type="ORF">ACFQFD_01435</name>
</gene>
<dbReference type="SMART" id="SM00116">
    <property type="entry name" value="CBS"/>
    <property type="match status" value="2"/>
</dbReference>